<feature type="region of interest" description="Disordered" evidence="1">
    <location>
        <begin position="156"/>
        <end position="183"/>
    </location>
</feature>
<dbReference type="Proteomes" id="UP000002866">
    <property type="component" value="Chromosome 4"/>
</dbReference>
<reference evidence="2 3" key="1">
    <citation type="journal article" date="2011" name="Proc. Natl. Acad. Sci. U.S.A.">
        <title>Evolutionary erosion of yeast sex chromosomes by mating-type switching accidents.</title>
        <authorList>
            <person name="Gordon J.L."/>
            <person name="Armisen D."/>
            <person name="Proux-Wera E."/>
            <person name="Oheigeartaigh S.S."/>
            <person name="Byrne K.P."/>
            <person name="Wolfe K.H."/>
        </authorList>
    </citation>
    <scope>NUCLEOTIDE SEQUENCE [LARGE SCALE GENOMIC DNA]</scope>
    <source>
        <strain evidence="3">ATCC 34711 / CBS 6284 / DSM 70876 / NBRC 10599 / NRRL Y-10934 / UCD 77-7</strain>
    </source>
</reference>
<evidence type="ECO:0000313" key="3">
    <source>
        <dbReference type="Proteomes" id="UP000002866"/>
    </source>
</evidence>
<dbReference type="KEGG" id="tbl:TBLA_0D01460"/>
<feature type="compositionally biased region" description="Polar residues" evidence="1">
    <location>
        <begin position="50"/>
        <end position="63"/>
    </location>
</feature>
<feature type="compositionally biased region" description="Low complexity" evidence="1">
    <location>
        <begin position="235"/>
        <end position="254"/>
    </location>
</feature>
<accession>I2H2Q1</accession>
<evidence type="ECO:0000313" key="2">
    <source>
        <dbReference type="EMBL" id="CCH60653.1"/>
    </source>
</evidence>
<gene>
    <name evidence="2" type="primary">TBLA0D01460</name>
    <name evidence="2" type="ORF">TBLA_0D01460</name>
</gene>
<dbReference type="HOGENOM" id="CLU_940672_0_0_1"/>
<feature type="region of interest" description="Disordered" evidence="1">
    <location>
        <begin position="225"/>
        <end position="281"/>
    </location>
</feature>
<name>I2H2Q1_HENB6</name>
<protein>
    <submittedName>
        <fullName evidence="2">Uncharacterized protein</fullName>
    </submittedName>
</protein>
<dbReference type="InParanoid" id="I2H2Q1"/>
<keyword evidence="3" id="KW-1185">Reference proteome</keyword>
<feature type="compositionally biased region" description="Polar residues" evidence="1">
    <location>
        <begin position="86"/>
        <end position="102"/>
    </location>
</feature>
<sequence length="296" mass="34160">MTTTIQLLANYHKSVVENDALWNRLERDLREKQLNERQQQLDKQDAQLEGTKTTVENEASNLQKELDNGTFEGSDNKTHIDDEPRANQQNENTDLKSNTPPKSSSSSSIIAYETLYLQKRVTQLSHEVQKYRQENDHLMESHKTTKKDLETKLKNSKRTIDQLKKQLGPGTENNKKIQKKNSSLRELLKSQHRSLFEDDENDQENEDFVISKDIQTLSNILDTKPITKFHKQSSRGKSSPKSSSNIKSNMSSKSLTKKNIHSNGLLDAINRKADQKTPIRKRKLARKQIETFDMDI</sequence>
<proteinExistence type="predicted"/>
<dbReference type="GeneID" id="14495689"/>
<organism evidence="2 3">
    <name type="scientific">Henningerozyma blattae (strain ATCC 34711 / CBS 6284 / DSM 70876 / NBRC 10599 / NRRL Y-10934 / UCD 77-7)</name>
    <name type="common">Yeast</name>
    <name type="synonym">Tetrapisispora blattae</name>
    <dbReference type="NCBI Taxonomy" id="1071380"/>
    <lineage>
        <taxon>Eukaryota</taxon>
        <taxon>Fungi</taxon>
        <taxon>Dikarya</taxon>
        <taxon>Ascomycota</taxon>
        <taxon>Saccharomycotina</taxon>
        <taxon>Saccharomycetes</taxon>
        <taxon>Saccharomycetales</taxon>
        <taxon>Saccharomycetaceae</taxon>
        <taxon>Henningerozyma</taxon>
    </lineage>
</organism>
<feature type="region of interest" description="Disordered" evidence="1">
    <location>
        <begin position="35"/>
        <end position="107"/>
    </location>
</feature>
<dbReference type="RefSeq" id="XP_004180172.1">
    <property type="nucleotide sequence ID" value="XM_004180124.1"/>
</dbReference>
<evidence type="ECO:0000256" key="1">
    <source>
        <dbReference type="SAM" id="MobiDB-lite"/>
    </source>
</evidence>
<feature type="compositionally biased region" description="Basic and acidic residues" evidence="1">
    <location>
        <begin position="35"/>
        <end position="46"/>
    </location>
</feature>
<feature type="compositionally biased region" description="Basic and acidic residues" evidence="1">
    <location>
        <begin position="74"/>
        <end position="85"/>
    </location>
</feature>
<dbReference type="EMBL" id="HE806319">
    <property type="protein sequence ID" value="CCH60653.1"/>
    <property type="molecule type" value="Genomic_DNA"/>
</dbReference>
<dbReference type="AlphaFoldDB" id="I2H2Q1"/>